<dbReference type="GO" id="GO:0051920">
    <property type="term" value="F:peroxiredoxin activity"/>
    <property type="evidence" value="ECO:0007669"/>
    <property type="project" value="InterPro"/>
</dbReference>
<accession>A0A532V008</accession>
<evidence type="ECO:0000259" key="2">
    <source>
        <dbReference type="Pfam" id="PF02627"/>
    </source>
</evidence>
<dbReference type="EMBL" id="NJBO01000018">
    <property type="protein sequence ID" value="TKJ40531.1"/>
    <property type="molecule type" value="Genomic_DNA"/>
</dbReference>
<dbReference type="InterPro" id="IPR029032">
    <property type="entry name" value="AhpD-like"/>
</dbReference>
<evidence type="ECO:0000256" key="1">
    <source>
        <dbReference type="SAM" id="MobiDB-lite"/>
    </source>
</evidence>
<dbReference type="NCBIfam" id="TIGR00778">
    <property type="entry name" value="ahpD_dom"/>
    <property type="match status" value="1"/>
</dbReference>
<name>A0A532V008_UNCT6</name>
<dbReference type="InterPro" id="IPR004675">
    <property type="entry name" value="AhpD_core"/>
</dbReference>
<protein>
    <recommendedName>
        <fullName evidence="2">Carboxymuconolactone decarboxylase-like domain-containing protein</fullName>
    </recommendedName>
</protein>
<feature type="compositionally biased region" description="Basic and acidic residues" evidence="1">
    <location>
        <begin position="23"/>
        <end position="35"/>
    </location>
</feature>
<evidence type="ECO:0000313" key="3">
    <source>
        <dbReference type="EMBL" id="TKJ40531.1"/>
    </source>
</evidence>
<dbReference type="Gene3D" id="1.20.1290.10">
    <property type="entry name" value="AhpD-like"/>
    <property type="match status" value="1"/>
</dbReference>
<dbReference type="Pfam" id="PF02627">
    <property type="entry name" value="CMD"/>
    <property type="match status" value="1"/>
</dbReference>
<dbReference type="SUPFAM" id="SSF69118">
    <property type="entry name" value="AhpD-like"/>
    <property type="match status" value="1"/>
</dbReference>
<comment type="caution">
    <text evidence="3">The sequence shown here is derived from an EMBL/GenBank/DDBJ whole genome shotgun (WGS) entry which is preliminary data.</text>
</comment>
<dbReference type="PANTHER" id="PTHR33930:SF2">
    <property type="entry name" value="BLR3452 PROTEIN"/>
    <property type="match status" value="1"/>
</dbReference>
<gene>
    <name evidence="3" type="ORF">CEE36_09585</name>
</gene>
<feature type="compositionally biased region" description="Low complexity" evidence="1">
    <location>
        <begin position="1"/>
        <end position="20"/>
    </location>
</feature>
<dbReference type="PANTHER" id="PTHR33930">
    <property type="entry name" value="ALKYL HYDROPEROXIDE REDUCTASE AHPD"/>
    <property type="match status" value="1"/>
</dbReference>
<reference evidence="3 4" key="1">
    <citation type="submission" date="2017-06" db="EMBL/GenBank/DDBJ databases">
        <title>Novel microbial phyla capable of carbon fixation and sulfur reduction in deep-sea sediments.</title>
        <authorList>
            <person name="Huang J."/>
            <person name="Baker B."/>
            <person name="Wang Y."/>
        </authorList>
    </citation>
    <scope>NUCLEOTIDE SEQUENCE [LARGE SCALE GENOMIC DNA]</scope>
    <source>
        <strain evidence="3">B3_TA06</strain>
    </source>
</reference>
<feature type="region of interest" description="Disordered" evidence="1">
    <location>
        <begin position="1"/>
        <end position="40"/>
    </location>
</feature>
<feature type="domain" description="Carboxymuconolactone decarboxylase-like" evidence="2">
    <location>
        <begin position="49"/>
        <end position="122"/>
    </location>
</feature>
<organism evidence="3 4">
    <name type="scientific">candidate division TA06 bacterium B3_TA06</name>
    <dbReference type="NCBI Taxonomy" id="2012487"/>
    <lineage>
        <taxon>Bacteria</taxon>
        <taxon>Bacteria division TA06</taxon>
    </lineage>
</organism>
<dbReference type="AlphaFoldDB" id="A0A532V008"/>
<sequence>MTPSNTPSRTRNTRNTAPPSDARNTHFPEEPEQKKISKAQARYRRQAGEAADAFMQFWRKTKEESTVPTKYKELMQLAIVLVQHCRPCINLHTQICVQVGCTRAEILDAANIALAMGGGPVFEYIGYLMQVLDEFDPPKEAT</sequence>
<proteinExistence type="predicted"/>
<evidence type="ECO:0000313" key="4">
    <source>
        <dbReference type="Proteomes" id="UP000317778"/>
    </source>
</evidence>
<dbReference type="Proteomes" id="UP000317778">
    <property type="component" value="Unassembled WGS sequence"/>
</dbReference>
<dbReference type="InterPro" id="IPR003779">
    <property type="entry name" value="CMD-like"/>
</dbReference>